<dbReference type="AlphaFoldDB" id="A0A3L8R1F6"/>
<name>A0A3L8R1F6_STRRN</name>
<dbReference type="SUPFAM" id="SSF56349">
    <property type="entry name" value="DNA breaking-rejoining enzymes"/>
    <property type="match status" value="1"/>
</dbReference>
<organism evidence="3 4">
    <name type="scientific">Streptomyces rapamycinicus (strain ATCC 29253 / DSM 41530 / NRRL 5491 / AYB-994)</name>
    <name type="common">Streptomyces hygroscopicus (strain ATCC 29253)</name>
    <dbReference type="NCBI Taxonomy" id="1343740"/>
    <lineage>
        <taxon>Bacteria</taxon>
        <taxon>Bacillati</taxon>
        <taxon>Actinomycetota</taxon>
        <taxon>Actinomycetes</taxon>
        <taxon>Kitasatosporales</taxon>
        <taxon>Streptomycetaceae</taxon>
        <taxon>Streptomyces</taxon>
        <taxon>Streptomyces violaceusniger group</taxon>
    </lineage>
</organism>
<feature type="region of interest" description="Disordered" evidence="2">
    <location>
        <begin position="1"/>
        <end position="24"/>
    </location>
</feature>
<reference evidence="3 4" key="1">
    <citation type="journal article" date="2018" name="J. Biol. Chem.">
        <title>Discovery of the actinoplanic acid pathway in Streptomyces rapamycinicus reveals a genetically conserved synergism with rapamycin.</title>
        <authorList>
            <person name="Mrak P."/>
            <person name="Krastel P."/>
            <person name="Pivk Lukancic P."/>
            <person name="Tao J."/>
            <person name="Pistorius D."/>
            <person name="Moore C.M."/>
        </authorList>
    </citation>
    <scope>NUCLEOTIDE SEQUENCE [LARGE SCALE GENOMIC DNA]</scope>
    <source>
        <strain evidence="3 4">NRRL 5491</strain>
    </source>
</reference>
<dbReference type="InterPro" id="IPR013762">
    <property type="entry name" value="Integrase-like_cat_sf"/>
</dbReference>
<keyword evidence="1" id="KW-0233">DNA recombination</keyword>
<accession>A0A3L8R1F6</accession>
<sequence>MPAQPLPLGPGTAARPSDTTPVMSGRPLVGAPSVMPRFADDVWNLGVAGFAGNRYPSEFLIDFKSLRLSVRREAAREFLFWRLNTRPVRGPLPSISTVASEWWNLRCFFRFLDTEHGGLRLDAVTQPVLDAYLAHCRGEGLLTSGLRQRLQVLPRLHLAAPALTTDALIVSPWNGRPLTRVIGTDPRRERENTTPRIPPKVIGPLVQAALFYVRTVAEDIINARVELAELETAVEDIHGLSIHRLERYLDGLAHEGRGVPAVDEFGRQARLAGSPAYTYVMRKSGAGPAVAGGLYDKRIDQALERLGPEPGGMDTPITPHPQTGLPWRARFSPAAVPYEERLLRTACYILVAYLSGMRDSEVKELRDGCHYTERSADGVVVRHKVRSRLVKGGRGVAENWVVIEPVAEAIAVLERLPHREALFCRPVSRDRYSTVTANRMNENLNAFRAHCTHIGFPVPDVDGEPWNLTTRQFRRTVAWHIAHRPYGTVAGMIQYKHLSVAMFEGYAGTSASGFRAEVAAEEALARLADVVERYEDFKAGVRSSSPGGARTDNEFGRVQEELQDFPGRVVDERRLHAMLKTSARTLHVGTLNDCYYQPETALCRTAGGPDQPMLNNCRPDRCGNSTITTRHRPGWEAARGDTERALAFVGLSDLQRTALRQHLHDINKVIEGVDHANN</sequence>
<evidence type="ECO:0000313" key="4">
    <source>
        <dbReference type="Proteomes" id="UP000281594"/>
    </source>
</evidence>
<protein>
    <recommendedName>
        <fullName evidence="5">Integrase</fullName>
    </recommendedName>
</protein>
<dbReference type="GO" id="GO:0015074">
    <property type="term" value="P:DNA integration"/>
    <property type="evidence" value="ECO:0007669"/>
    <property type="project" value="InterPro"/>
</dbReference>
<dbReference type="EMBL" id="QYCY01000002">
    <property type="protein sequence ID" value="RLV73455.1"/>
    <property type="molecule type" value="Genomic_DNA"/>
</dbReference>
<evidence type="ECO:0000313" key="3">
    <source>
        <dbReference type="EMBL" id="RLV73455.1"/>
    </source>
</evidence>
<dbReference type="Gene3D" id="1.10.443.10">
    <property type="entry name" value="Intergrase catalytic core"/>
    <property type="match status" value="1"/>
</dbReference>
<evidence type="ECO:0000256" key="2">
    <source>
        <dbReference type="SAM" id="MobiDB-lite"/>
    </source>
</evidence>
<comment type="caution">
    <text evidence="3">The sequence shown here is derived from an EMBL/GenBank/DDBJ whole genome shotgun (WGS) entry which is preliminary data.</text>
</comment>
<proteinExistence type="predicted"/>
<dbReference type="STRING" id="1343740.M271_14045"/>
<dbReference type="GO" id="GO:0006310">
    <property type="term" value="P:DNA recombination"/>
    <property type="evidence" value="ECO:0007669"/>
    <property type="project" value="UniProtKB-KW"/>
</dbReference>
<dbReference type="InterPro" id="IPR011010">
    <property type="entry name" value="DNA_brk_join_enz"/>
</dbReference>
<evidence type="ECO:0000256" key="1">
    <source>
        <dbReference type="ARBA" id="ARBA00023172"/>
    </source>
</evidence>
<dbReference type="Proteomes" id="UP000281594">
    <property type="component" value="Unassembled WGS sequence"/>
</dbReference>
<dbReference type="GO" id="GO:0003677">
    <property type="term" value="F:DNA binding"/>
    <property type="evidence" value="ECO:0007669"/>
    <property type="project" value="InterPro"/>
</dbReference>
<gene>
    <name evidence="3" type="ORF">D3C57_129555</name>
</gene>
<evidence type="ECO:0008006" key="5">
    <source>
        <dbReference type="Google" id="ProtNLM"/>
    </source>
</evidence>